<gene>
    <name evidence="1" type="ORF">G7043_44365</name>
</gene>
<evidence type="ECO:0000313" key="1">
    <source>
        <dbReference type="EMBL" id="NGY65944.1"/>
    </source>
</evidence>
<keyword evidence="2" id="KW-1185">Reference proteome</keyword>
<protein>
    <recommendedName>
        <fullName evidence="3">Universal stress protein</fullName>
    </recommendedName>
</protein>
<sequence length="157" mass="16823">MIIGVSGHQHLPTAARAHAERDIRVLFDRQTEPAVGMSSLAAGADQLFAQVVLGAGCALHAVIPAADYEHTLTGAAQDNYRRLLIASAQVTRLDFEHAGETAYYSAGRFIVDHCDLLVAVWDGEPARGLGGTADVVAKAREVGREVLVVWPQGVRRQ</sequence>
<proteinExistence type="predicted"/>
<reference evidence="1 2" key="1">
    <citation type="submission" date="2020-03" db="EMBL/GenBank/DDBJ databases">
        <title>Isolation and identification of active actinomycetes.</title>
        <authorList>
            <person name="Sun X."/>
        </authorList>
    </citation>
    <scope>NUCLEOTIDE SEQUENCE [LARGE SCALE GENOMIC DNA]</scope>
    <source>
        <strain evidence="1 2">NEAU-D13</strain>
    </source>
</reference>
<organism evidence="1 2">
    <name type="scientific">Lentzea alba</name>
    <dbReference type="NCBI Taxonomy" id="2714351"/>
    <lineage>
        <taxon>Bacteria</taxon>
        <taxon>Bacillati</taxon>
        <taxon>Actinomycetota</taxon>
        <taxon>Actinomycetes</taxon>
        <taxon>Pseudonocardiales</taxon>
        <taxon>Pseudonocardiaceae</taxon>
        <taxon>Lentzea</taxon>
    </lineage>
</organism>
<evidence type="ECO:0008006" key="3">
    <source>
        <dbReference type="Google" id="ProtNLM"/>
    </source>
</evidence>
<dbReference type="Proteomes" id="UP000481360">
    <property type="component" value="Unassembled WGS sequence"/>
</dbReference>
<dbReference type="RefSeq" id="WP_166055167.1">
    <property type="nucleotide sequence ID" value="NZ_JAAMPJ010000018.1"/>
</dbReference>
<dbReference type="Gene3D" id="3.40.50.450">
    <property type="match status" value="1"/>
</dbReference>
<dbReference type="AlphaFoldDB" id="A0A7C9RYB6"/>
<dbReference type="SUPFAM" id="SSF102405">
    <property type="entry name" value="MCP/YpsA-like"/>
    <property type="match status" value="1"/>
</dbReference>
<dbReference type="EMBL" id="JAAMPJ010000018">
    <property type="protein sequence ID" value="NGY65944.1"/>
    <property type="molecule type" value="Genomic_DNA"/>
</dbReference>
<evidence type="ECO:0000313" key="2">
    <source>
        <dbReference type="Proteomes" id="UP000481360"/>
    </source>
</evidence>
<accession>A0A7C9RYB6</accession>
<comment type="caution">
    <text evidence="1">The sequence shown here is derived from an EMBL/GenBank/DDBJ whole genome shotgun (WGS) entry which is preliminary data.</text>
</comment>
<name>A0A7C9RYB6_9PSEU</name>